<dbReference type="RefSeq" id="WP_173711439.1">
    <property type="nucleotide sequence ID" value="NZ_JABSWW010000001.1"/>
</dbReference>
<dbReference type="GO" id="GO:0008233">
    <property type="term" value="F:peptidase activity"/>
    <property type="evidence" value="ECO:0007669"/>
    <property type="project" value="UniProtKB-KW"/>
</dbReference>
<reference evidence="5" key="1">
    <citation type="submission" date="2020-05" db="EMBL/GenBank/DDBJ databases">
        <authorList>
            <person name="Brown S."/>
            <person name="Huntemann M."/>
            <person name="Clum A."/>
            <person name="Spunde A."/>
            <person name="Palaniappan K."/>
            <person name="Ritter S."/>
            <person name="Mikhailova N."/>
            <person name="Chen I.-M."/>
            <person name="Stamatis D."/>
            <person name="Reddy T."/>
            <person name="O'Malley R."/>
            <person name="Daum C."/>
            <person name="Shapiro N."/>
            <person name="Ivanova N."/>
            <person name="Kyrpides N."/>
            <person name="Woyke T."/>
        </authorList>
    </citation>
    <scope>NUCLEOTIDE SEQUENCE</scope>
    <source>
        <strain evidence="5">DJ080</strain>
    </source>
</reference>
<dbReference type="Proteomes" id="UP001193748">
    <property type="component" value="Unassembled WGS sequence"/>
</dbReference>
<gene>
    <name evidence="5" type="ORF">B0H41_003780</name>
</gene>
<organism evidence="5 6">
    <name type="scientific">Clostridium beijerinckii</name>
    <name type="common">Clostridium MP</name>
    <dbReference type="NCBI Taxonomy" id="1520"/>
    <lineage>
        <taxon>Bacteria</taxon>
        <taxon>Bacillati</taxon>
        <taxon>Bacillota</taxon>
        <taxon>Clostridia</taxon>
        <taxon>Eubacteriales</taxon>
        <taxon>Clostridiaceae</taxon>
        <taxon>Clostridium</taxon>
    </lineage>
</organism>
<dbReference type="NCBIfam" id="NF045541">
    <property type="entry name" value="scaf_prot_MCP2"/>
    <property type="match status" value="1"/>
</dbReference>
<protein>
    <recommendedName>
        <fullName evidence="4">Prohead serine protease domain-containing protein</fullName>
    </recommendedName>
</protein>
<dbReference type="EMBL" id="JABSWW010000001">
    <property type="protein sequence ID" value="NRT90101.1"/>
    <property type="molecule type" value="Genomic_DNA"/>
</dbReference>
<reference evidence="5" key="2">
    <citation type="journal article" date="2022" name="Nat. Biotechnol.">
        <title>Carbon-negative production of acetone and isopropanol by gas fermentation at industrial pilot scale.</title>
        <authorList>
            <person name="Liew F.E."/>
            <person name="Nogle R."/>
            <person name="Abdalla T."/>
            <person name="Rasor B.J."/>
            <person name="Canter C."/>
            <person name="Jensen R.O."/>
            <person name="Wang L."/>
            <person name="Strutz J."/>
            <person name="Chirania P."/>
            <person name="De Tissera S."/>
            <person name="Mueller A.P."/>
            <person name="Ruan Z."/>
            <person name="Gao A."/>
            <person name="Tran L."/>
            <person name="Engle N.L."/>
            <person name="Bromley J.C."/>
            <person name="Daniell J."/>
            <person name="Conrado R."/>
            <person name="Tschaplinski T.J."/>
            <person name="Giannone R.J."/>
            <person name="Hettich R.L."/>
            <person name="Karim A.S."/>
            <person name="Simpson S.D."/>
            <person name="Brown S.D."/>
            <person name="Leang C."/>
            <person name="Jewett M.C."/>
            <person name="Kopke M."/>
        </authorList>
    </citation>
    <scope>NUCLEOTIDE SEQUENCE</scope>
    <source>
        <strain evidence="5">DJ080</strain>
    </source>
</reference>
<dbReference type="GO" id="GO:0006508">
    <property type="term" value="P:proteolysis"/>
    <property type="evidence" value="ECO:0007669"/>
    <property type="project" value="UniProtKB-KW"/>
</dbReference>
<evidence type="ECO:0000313" key="5">
    <source>
        <dbReference type="EMBL" id="NRT90101.1"/>
    </source>
</evidence>
<evidence type="ECO:0000256" key="1">
    <source>
        <dbReference type="ARBA" id="ARBA00022612"/>
    </source>
</evidence>
<comment type="caution">
    <text evidence="5">The sequence shown here is derived from an EMBL/GenBank/DDBJ whole genome shotgun (WGS) entry which is preliminary data.</text>
</comment>
<sequence length="633" mass="70321">MPLAKKTKPKQGVHQKRTIDLAVREINEEERRITVSFSSEQAVQRWYGQEILCHDAGCCNMDRLNNIGVALWNHDRNVVIGKIENARCDDSEKRCYCDIVFDEDEESERIFQKVKNKTLKGVSVGYGVDCWEEVKAGAQSSNGRFMGPCEVATSWTPYEVSIVSVPADDSVGVDRSIENEKENNEGDERYMPNPINSTMNTTDAIDVNAERQAAVQAERQRVSDITTICREFEVDSSSYISSGNTIEEVRAQILEQLRAQRKPLSSGSSDISVTKDEMDKFRSAAVDSIQLRGGIKVQNIAEGARDLRGMRLRDLAIECLQRGGVTNAQRLSNEELFKRALSPDSQFAAILDSSVNKSMATAYKVANTTYRAWTGIGSNTDFKDATVYQISEAGELEKMTQSGEFKFDEMKDQGVKKSIATFGRTFGITRQALINDDIDVLTKIPAAYVRAADRGVNKLVYKNLKENVKIYDGKELFHAAHNNIGTAGTMSDATLSQLRTNMRKQKNLRGKETLNISPQFLLVPAGLETTAMKFLNSTALPGQDNAGVSNIWRNSFDLVVDAELDPTSGALPYYVAANPADIDTIEVTYLNGDDMPKLESRLGFDFLGIEYRIYIDYGVTVLDYRGLGMNAGA</sequence>
<proteinExistence type="predicted"/>
<name>A0AAX0B4Q1_CLOBE</name>
<evidence type="ECO:0000313" key="6">
    <source>
        <dbReference type="Proteomes" id="UP001193748"/>
    </source>
</evidence>
<feature type="domain" description="Prohead serine protease" evidence="4">
    <location>
        <begin position="69"/>
        <end position="180"/>
    </location>
</feature>
<dbReference type="Pfam" id="PF04586">
    <property type="entry name" value="Peptidase_S78"/>
    <property type="match status" value="1"/>
</dbReference>
<dbReference type="InterPro" id="IPR054613">
    <property type="entry name" value="Peptidase_S78_dom"/>
</dbReference>
<evidence type="ECO:0000259" key="4">
    <source>
        <dbReference type="Pfam" id="PF04586"/>
    </source>
</evidence>
<accession>A0AAX0B4Q1</accession>
<dbReference type="AlphaFoldDB" id="A0AAX0B4Q1"/>
<evidence type="ECO:0000256" key="3">
    <source>
        <dbReference type="ARBA" id="ARBA00022801"/>
    </source>
</evidence>
<keyword evidence="3" id="KW-0378">Hydrolase</keyword>
<evidence type="ECO:0000256" key="2">
    <source>
        <dbReference type="ARBA" id="ARBA00022670"/>
    </source>
</evidence>
<keyword evidence="1" id="KW-1188">Viral release from host cell</keyword>
<keyword evidence="2" id="KW-0645">Protease</keyword>
<dbReference type="Pfam" id="PF25209">
    <property type="entry name" value="Phage_capsid_4"/>
    <property type="match status" value="1"/>
</dbReference>